<evidence type="ECO:0000256" key="8">
    <source>
        <dbReference type="SAM" id="MobiDB-lite"/>
    </source>
</evidence>
<comment type="subcellular location">
    <subcellularLocation>
        <location evidence="1">Cell membrane</location>
        <topology evidence="1">Multi-pass membrane protein</topology>
    </subcellularLocation>
</comment>
<feature type="transmembrane region" description="Helical" evidence="9">
    <location>
        <begin position="116"/>
        <end position="143"/>
    </location>
</feature>
<proteinExistence type="inferred from homology"/>
<evidence type="ECO:0000256" key="9">
    <source>
        <dbReference type="SAM" id="Phobius"/>
    </source>
</evidence>
<feature type="transmembrane region" description="Helical" evidence="9">
    <location>
        <begin position="194"/>
        <end position="220"/>
    </location>
</feature>
<dbReference type="Pfam" id="PF01594">
    <property type="entry name" value="AI-2E_transport"/>
    <property type="match status" value="1"/>
</dbReference>
<evidence type="ECO:0000256" key="4">
    <source>
        <dbReference type="ARBA" id="ARBA00022475"/>
    </source>
</evidence>
<feature type="region of interest" description="Disordered" evidence="8">
    <location>
        <begin position="423"/>
        <end position="457"/>
    </location>
</feature>
<evidence type="ECO:0000256" key="7">
    <source>
        <dbReference type="ARBA" id="ARBA00023136"/>
    </source>
</evidence>
<dbReference type="PANTHER" id="PTHR21716">
    <property type="entry name" value="TRANSMEMBRANE PROTEIN"/>
    <property type="match status" value="1"/>
</dbReference>
<evidence type="ECO:0000256" key="5">
    <source>
        <dbReference type="ARBA" id="ARBA00022692"/>
    </source>
</evidence>
<keyword evidence="4" id="KW-1003">Cell membrane</keyword>
<feature type="transmembrane region" description="Helical" evidence="9">
    <location>
        <begin position="260"/>
        <end position="291"/>
    </location>
</feature>
<feature type="transmembrane region" description="Helical" evidence="9">
    <location>
        <begin position="297"/>
        <end position="330"/>
    </location>
</feature>
<accession>A0ABR8TU88</accession>
<dbReference type="RefSeq" id="WP_191800275.1">
    <property type="nucleotide sequence ID" value="NZ_JACSQF010000001.1"/>
</dbReference>
<feature type="transmembrane region" description="Helical" evidence="9">
    <location>
        <begin position="59"/>
        <end position="77"/>
    </location>
</feature>
<keyword evidence="5 9" id="KW-0812">Transmembrane</keyword>
<feature type="compositionally biased region" description="Low complexity" evidence="8">
    <location>
        <begin position="18"/>
        <end position="36"/>
    </location>
</feature>
<keyword evidence="7 9" id="KW-0472">Membrane</keyword>
<protein>
    <submittedName>
        <fullName evidence="10">AI-2E family transporter</fullName>
    </submittedName>
</protein>
<dbReference type="EMBL" id="JACSQF010000001">
    <property type="protein sequence ID" value="MBD7979353.1"/>
    <property type="molecule type" value="Genomic_DNA"/>
</dbReference>
<keyword evidence="6 9" id="KW-1133">Transmembrane helix</keyword>
<dbReference type="PANTHER" id="PTHR21716:SF53">
    <property type="entry name" value="PERMEASE PERM-RELATED"/>
    <property type="match status" value="1"/>
</dbReference>
<comment type="caution">
    <text evidence="10">The sequence shown here is derived from an EMBL/GenBank/DDBJ whole genome shotgun (WGS) entry which is preliminary data.</text>
</comment>
<evidence type="ECO:0000313" key="11">
    <source>
        <dbReference type="Proteomes" id="UP000655570"/>
    </source>
</evidence>
<evidence type="ECO:0000313" key="10">
    <source>
        <dbReference type="EMBL" id="MBD7979353.1"/>
    </source>
</evidence>
<keyword evidence="11" id="KW-1185">Reference proteome</keyword>
<sequence length="457" mass="46722">MSAASRKGRAAQAGAPRPTASSAPAGAVASAGTSGTNPRGGKPFGAEAVPPSIQTAAAWSWRLLLIGALVAASLYVTALFKVIVVPVAIALLLTVLLTPVRSFLQRHLRFSRGLASISALLGLLAVVAGLVTVAGSTIVSGIAELKDKAIDGFNEFMDWLEAGPFGIGVEQINGYLKELEGFISSSQDSIVSGALGAATTVGHVAAGAVIALFCTFFFLLDGRTIWSWCVGLFPARSRFTIHQAGRRGIVTLSAYARTQILVALVDAVGIGVGAAFFVPSLALPLGILVFVGSFIPIVGAVVTGAVAVLVVLVANGWVAALIMLGIVLAVQQIESHALQPFLMGHAVSLHPVAVLLVVAAGGFAAGIVGALFAVPLAALINTVVLYFNGHDKFPDLGTDDTLVIRGKPAVPVMIRRAEADLADDERVPASSTTAGRRRTRLGRATPSGTGTSTGGDA</sequence>
<keyword evidence="3" id="KW-0813">Transport</keyword>
<comment type="similarity">
    <text evidence="2">Belongs to the autoinducer-2 exporter (AI-2E) (TC 2.A.86) family.</text>
</comment>
<feature type="region of interest" description="Disordered" evidence="8">
    <location>
        <begin position="1"/>
        <end position="45"/>
    </location>
</feature>
<evidence type="ECO:0000256" key="3">
    <source>
        <dbReference type="ARBA" id="ARBA00022448"/>
    </source>
</evidence>
<dbReference type="InterPro" id="IPR002549">
    <property type="entry name" value="AI-2E-like"/>
</dbReference>
<evidence type="ECO:0000256" key="6">
    <source>
        <dbReference type="ARBA" id="ARBA00022989"/>
    </source>
</evidence>
<feature type="transmembrane region" description="Helical" evidence="9">
    <location>
        <begin position="367"/>
        <end position="387"/>
    </location>
</feature>
<evidence type="ECO:0000256" key="2">
    <source>
        <dbReference type="ARBA" id="ARBA00009773"/>
    </source>
</evidence>
<organism evidence="10 11">
    <name type="scientific">Oerskovia merdavium</name>
    <dbReference type="NCBI Taxonomy" id="2762227"/>
    <lineage>
        <taxon>Bacteria</taxon>
        <taxon>Bacillati</taxon>
        <taxon>Actinomycetota</taxon>
        <taxon>Actinomycetes</taxon>
        <taxon>Micrococcales</taxon>
        <taxon>Cellulomonadaceae</taxon>
        <taxon>Oerskovia</taxon>
    </lineage>
</organism>
<gene>
    <name evidence="10" type="ORF">H9641_01275</name>
</gene>
<reference evidence="10 11" key="1">
    <citation type="submission" date="2020-08" db="EMBL/GenBank/DDBJ databases">
        <title>A Genomic Blueprint of the Chicken Gut Microbiome.</title>
        <authorList>
            <person name="Gilroy R."/>
            <person name="Ravi A."/>
            <person name="Getino M."/>
            <person name="Pursley I."/>
            <person name="Horton D.L."/>
            <person name="Alikhan N.-F."/>
            <person name="Baker D."/>
            <person name="Gharbi K."/>
            <person name="Hall N."/>
            <person name="Watson M."/>
            <person name="Adriaenssens E.M."/>
            <person name="Foster-Nyarko E."/>
            <person name="Jarju S."/>
            <person name="Secka A."/>
            <person name="Antonio M."/>
            <person name="Oren A."/>
            <person name="Chaudhuri R."/>
            <person name="La Ragione R.M."/>
            <person name="Hildebrand F."/>
            <person name="Pallen M.J."/>
        </authorList>
    </citation>
    <scope>NUCLEOTIDE SEQUENCE [LARGE SCALE GENOMIC DNA]</scope>
    <source>
        <strain evidence="10 11">Sa2CUA9</strain>
    </source>
</reference>
<evidence type="ECO:0000256" key="1">
    <source>
        <dbReference type="ARBA" id="ARBA00004651"/>
    </source>
</evidence>
<name>A0ABR8TU88_9CELL</name>
<feature type="transmembrane region" description="Helical" evidence="9">
    <location>
        <begin position="83"/>
        <end position="104"/>
    </location>
</feature>
<dbReference type="Proteomes" id="UP000655570">
    <property type="component" value="Unassembled WGS sequence"/>
</dbReference>